<evidence type="ECO:0000313" key="2">
    <source>
        <dbReference type="Proteomes" id="UP000324222"/>
    </source>
</evidence>
<comment type="caution">
    <text evidence="1">The sequence shown here is derived from an EMBL/GenBank/DDBJ whole genome shotgun (WGS) entry which is preliminary data.</text>
</comment>
<organism evidence="1 2">
    <name type="scientific">Portunus trituberculatus</name>
    <name type="common">Swimming crab</name>
    <name type="synonym">Neptunus trituberculatus</name>
    <dbReference type="NCBI Taxonomy" id="210409"/>
    <lineage>
        <taxon>Eukaryota</taxon>
        <taxon>Metazoa</taxon>
        <taxon>Ecdysozoa</taxon>
        <taxon>Arthropoda</taxon>
        <taxon>Crustacea</taxon>
        <taxon>Multicrustacea</taxon>
        <taxon>Malacostraca</taxon>
        <taxon>Eumalacostraca</taxon>
        <taxon>Eucarida</taxon>
        <taxon>Decapoda</taxon>
        <taxon>Pleocyemata</taxon>
        <taxon>Brachyura</taxon>
        <taxon>Eubrachyura</taxon>
        <taxon>Portunoidea</taxon>
        <taxon>Portunidae</taxon>
        <taxon>Portuninae</taxon>
        <taxon>Portunus</taxon>
    </lineage>
</organism>
<keyword evidence="2" id="KW-1185">Reference proteome</keyword>
<reference evidence="1 2" key="1">
    <citation type="submission" date="2019-05" db="EMBL/GenBank/DDBJ databases">
        <title>Another draft genome of Portunus trituberculatus and its Hox gene families provides insights of decapod evolution.</title>
        <authorList>
            <person name="Jeong J.-H."/>
            <person name="Song I."/>
            <person name="Kim S."/>
            <person name="Choi T."/>
            <person name="Kim D."/>
            <person name="Ryu S."/>
            <person name="Kim W."/>
        </authorList>
    </citation>
    <scope>NUCLEOTIDE SEQUENCE [LARGE SCALE GENOMIC DNA]</scope>
    <source>
        <tissue evidence="1">Muscle</tissue>
    </source>
</reference>
<sequence>MKYRGDQQTTGLTGWEGIGLELTVKLAFITGFDDCVSMEQKQVTDIDTASVSDLTTKARKLVLGYVESVGNCNQRTEHSDMKTRPNK</sequence>
<dbReference type="AlphaFoldDB" id="A0A5B7EC28"/>
<proteinExistence type="predicted"/>
<protein>
    <submittedName>
        <fullName evidence="1">Uncharacterized protein</fullName>
    </submittedName>
</protein>
<evidence type="ECO:0000313" key="1">
    <source>
        <dbReference type="EMBL" id="MPC30746.1"/>
    </source>
</evidence>
<gene>
    <name evidence="1" type="ORF">E2C01_024016</name>
</gene>
<accession>A0A5B7EC28</accession>
<name>A0A5B7EC28_PORTR</name>
<dbReference type="Proteomes" id="UP000324222">
    <property type="component" value="Unassembled WGS sequence"/>
</dbReference>
<dbReference type="EMBL" id="VSRR010002311">
    <property type="protein sequence ID" value="MPC30746.1"/>
    <property type="molecule type" value="Genomic_DNA"/>
</dbReference>